<keyword evidence="2" id="KW-0812">Transmembrane</keyword>
<keyword evidence="2" id="KW-1133">Transmembrane helix</keyword>
<dbReference type="Proteomes" id="UP000018201">
    <property type="component" value="Unassembled WGS sequence"/>
</dbReference>
<dbReference type="EMBL" id="HG693640">
    <property type="protein sequence ID" value="CDI85291.1"/>
    <property type="molecule type" value="Genomic_DNA"/>
</dbReference>
<evidence type="ECO:0000256" key="2">
    <source>
        <dbReference type="SAM" id="Phobius"/>
    </source>
</evidence>
<gene>
    <name evidence="3" type="ORF">EPH_0054340</name>
</gene>
<reference evidence="3" key="2">
    <citation type="submission" date="2013-10" db="EMBL/GenBank/DDBJ databases">
        <authorList>
            <person name="Aslett M."/>
        </authorList>
    </citation>
    <scope>NUCLEOTIDE SEQUENCE [LARGE SCALE GENOMIC DNA]</scope>
    <source>
        <strain evidence="3">Houghton</strain>
    </source>
</reference>
<keyword evidence="2" id="KW-0472">Membrane</keyword>
<sequence>MDSSSLSKAPPQQQRQRQQQQAAGLSVQQPAPHGRVRFDRRMLLVYGLLLLDVVVIGITSLQHVWQPANLIDKVLQNHSTPMHAEDQHQHLSPQLQLPVAVKRELGMSCCCGWLALAVMGILSLLVSYTPSSVVGSKSTPAPSSTFTAVEGRKTQNAVSTRRSRTSSTPPEGHGDCGACARIADEVELQIKLKFLLVAIASFCVFFGLNLIVQIHGRFQQSKVTVAALKTFAANSNTAVPPIDRPSDLYGLGHSEYRDFPLQEEGNQRGAGAFSSASVSKQNAGLFAGEQQQSSGSPLYGQGDEGPVHQQSPPYFYWRDFFFWTELSRECLLDGEIQLSSLWVVLHAAALLGGRGFFRSRSAVHVAAD</sequence>
<evidence type="ECO:0000256" key="1">
    <source>
        <dbReference type="SAM" id="MobiDB-lite"/>
    </source>
</evidence>
<feature type="transmembrane region" description="Helical" evidence="2">
    <location>
        <begin position="105"/>
        <end position="128"/>
    </location>
</feature>
<feature type="compositionally biased region" description="Low complexity" evidence="1">
    <location>
        <begin position="12"/>
        <end position="21"/>
    </location>
</feature>
<dbReference type="AlphaFoldDB" id="U6GYA2"/>
<organism evidence="3 4">
    <name type="scientific">Eimeria praecox</name>
    <dbReference type="NCBI Taxonomy" id="51316"/>
    <lineage>
        <taxon>Eukaryota</taxon>
        <taxon>Sar</taxon>
        <taxon>Alveolata</taxon>
        <taxon>Apicomplexa</taxon>
        <taxon>Conoidasida</taxon>
        <taxon>Coccidia</taxon>
        <taxon>Eucoccidiorida</taxon>
        <taxon>Eimeriorina</taxon>
        <taxon>Eimeriidae</taxon>
        <taxon>Eimeria</taxon>
    </lineage>
</organism>
<keyword evidence="4" id="KW-1185">Reference proteome</keyword>
<evidence type="ECO:0008006" key="5">
    <source>
        <dbReference type="Google" id="ProtNLM"/>
    </source>
</evidence>
<dbReference type="OrthoDB" id="346382at2759"/>
<proteinExistence type="predicted"/>
<feature type="transmembrane region" description="Helical" evidence="2">
    <location>
        <begin position="194"/>
        <end position="212"/>
    </location>
</feature>
<evidence type="ECO:0000313" key="4">
    <source>
        <dbReference type="Proteomes" id="UP000018201"/>
    </source>
</evidence>
<feature type="transmembrane region" description="Helical" evidence="2">
    <location>
        <begin position="43"/>
        <end position="65"/>
    </location>
</feature>
<feature type="region of interest" description="Disordered" evidence="1">
    <location>
        <begin position="132"/>
        <end position="174"/>
    </location>
</feature>
<accession>U6GYA2</accession>
<protein>
    <recommendedName>
        <fullName evidence="5">Transmembrane protein</fullName>
    </recommendedName>
</protein>
<reference evidence="3" key="1">
    <citation type="submission" date="2013-10" db="EMBL/GenBank/DDBJ databases">
        <title>Genomic analysis of the causative agents of coccidiosis in chickens.</title>
        <authorList>
            <person name="Reid A.J."/>
            <person name="Blake D."/>
            <person name="Billington K."/>
            <person name="Browne H."/>
            <person name="Dunn M."/>
            <person name="Hung S."/>
            <person name="Kawahara F."/>
            <person name="Miranda-Saavedra D."/>
            <person name="Mourier T."/>
            <person name="Nagra H."/>
            <person name="Otto T.D."/>
            <person name="Rawlings N."/>
            <person name="Sanchez A."/>
            <person name="Sanders M."/>
            <person name="Subramaniam C."/>
            <person name="Tay Y."/>
            <person name="Dear P."/>
            <person name="Doerig C."/>
            <person name="Gruber A."/>
            <person name="Parkinson J."/>
            <person name="Shirley M."/>
            <person name="Wan K.L."/>
            <person name="Berriman M."/>
            <person name="Tomley F."/>
            <person name="Pain A."/>
        </authorList>
    </citation>
    <scope>NUCLEOTIDE SEQUENCE [LARGE SCALE GENOMIC DNA]</scope>
    <source>
        <strain evidence="3">Houghton</strain>
    </source>
</reference>
<dbReference type="VEuPathDB" id="ToxoDB:EPH_0054340"/>
<evidence type="ECO:0000313" key="3">
    <source>
        <dbReference type="EMBL" id="CDI85291.1"/>
    </source>
</evidence>
<feature type="region of interest" description="Disordered" evidence="1">
    <location>
        <begin position="1"/>
        <end position="31"/>
    </location>
</feature>
<feature type="compositionally biased region" description="Polar residues" evidence="1">
    <location>
        <begin position="1"/>
        <end position="11"/>
    </location>
</feature>
<feature type="compositionally biased region" description="Polar residues" evidence="1">
    <location>
        <begin position="132"/>
        <end position="147"/>
    </location>
</feature>
<name>U6GYA2_9EIME</name>